<dbReference type="InterPro" id="IPR036047">
    <property type="entry name" value="F-box-like_dom_sf"/>
</dbReference>
<evidence type="ECO:0000256" key="1">
    <source>
        <dbReference type="SAM" id="MobiDB-lite"/>
    </source>
</evidence>
<gene>
    <name evidence="2" type="ORF">GALMADRAFT_228344</name>
</gene>
<sequence>MPTDILQQMSKENPIPAEDSMVQTKTDSPLPLELAIIILGHVEDITVLANCGLVCHDWLSLTRHKVFTNLRLSERMQKALIARFPDLLSNPLSTIPSNVTSLAIVDPVHNASQSVLPLLAPLTTVKTLEVANQSPFFTPGRIPMAIATQYFTHVNKLKVEADFPDFPHMISFICAFRSLESLDLDANWEGPGSIVSYRPSPTLRVLRIRSYAKFTLQWLVSLGRELIPPLEDLTLTIAEKGNDDFSGMNHLLRVLGPAVRCLTCDLRDYTPDNNPSVINLRFSTALEHLKIISFVRILMTCNISPAQRQIQLKTFSSFNPRIMSFRDIDTVLSTLPTPPVVAPSSNSGSVNTVDFPLTQQRGFTCLLHEAGDDVEQFFR</sequence>
<dbReference type="Proteomes" id="UP000027222">
    <property type="component" value="Unassembled WGS sequence"/>
</dbReference>
<name>A0A067ST57_GALM3</name>
<dbReference type="OrthoDB" id="5292610at2759"/>
<accession>A0A067ST57</accession>
<feature type="region of interest" description="Disordered" evidence="1">
    <location>
        <begin position="1"/>
        <end position="22"/>
    </location>
</feature>
<organism evidence="2 3">
    <name type="scientific">Galerina marginata (strain CBS 339.88)</name>
    <dbReference type="NCBI Taxonomy" id="685588"/>
    <lineage>
        <taxon>Eukaryota</taxon>
        <taxon>Fungi</taxon>
        <taxon>Dikarya</taxon>
        <taxon>Basidiomycota</taxon>
        <taxon>Agaricomycotina</taxon>
        <taxon>Agaricomycetes</taxon>
        <taxon>Agaricomycetidae</taxon>
        <taxon>Agaricales</taxon>
        <taxon>Agaricineae</taxon>
        <taxon>Strophariaceae</taxon>
        <taxon>Galerina</taxon>
    </lineage>
</organism>
<evidence type="ECO:0000313" key="2">
    <source>
        <dbReference type="EMBL" id="KDR73242.1"/>
    </source>
</evidence>
<dbReference type="EMBL" id="KL142386">
    <property type="protein sequence ID" value="KDR73242.1"/>
    <property type="molecule type" value="Genomic_DNA"/>
</dbReference>
<dbReference type="HOGENOM" id="CLU_729667_0_0_1"/>
<keyword evidence="3" id="KW-1185">Reference proteome</keyword>
<evidence type="ECO:0008006" key="4">
    <source>
        <dbReference type="Google" id="ProtNLM"/>
    </source>
</evidence>
<protein>
    <recommendedName>
        <fullName evidence="4">F-box domain-containing protein</fullName>
    </recommendedName>
</protein>
<reference evidence="3" key="1">
    <citation type="journal article" date="2014" name="Proc. Natl. Acad. Sci. U.S.A.">
        <title>Extensive sampling of basidiomycete genomes demonstrates inadequacy of the white-rot/brown-rot paradigm for wood decay fungi.</title>
        <authorList>
            <person name="Riley R."/>
            <person name="Salamov A.A."/>
            <person name="Brown D.W."/>
            <person name="Nagy L.G."/>
            <person name="Floudas D."/>
            <person name="Held B.W."/>
            <person name="Levasseur A."/>
            <person name="Lombard V."/>
            <person name="Morin E."/>
            <person name="Otillar R."/>
            <person name="Lindquist E.A."/>
            <person name="Sun H."/>
            <person name="LaButti K.M."/>
            <person name="Schmutz J."/>
            <person name="Jabbour D."/>
            <person name="Luo H."/>
            <person name="Baker S.E."/>
            <person name="Pisabarro A.G."/>
            <person name="Walton J.D."/>
            <person name="Blanchette R.A."/>
            <person name="Henrissat B."/>
            <person name="Martin F."/>
            <person name="Cullen D."/>
            <person name="Hibbett D.S."/>
            <person name="Grigoriev I.V."/>
        </authorList>
    </citation>
    <scope>NUCLEOTIDE SEQUENCE [LARGE SCALE GENOMIC DNA]</scope>
    <source>
        <strain evidence="3">CBS 339.88</strain>
    </source>
</reference>
<dbReference type="SUPFAM" id="SSF81383">
    <property type="entry name" value="F-box domain"/>
    <property type="match status" value="1"/>
</dbReference>
<dbReference type="AlphaFoldDB" id="A0A067ST57"/>
<proteinExistence type="predicted"/>
<feature type="compositionally biased region" description="Polar residues" evidence="1">
    <location>
        <begin position="1"/>
        <end position="11"/>
    </location>
</feature>
<evidence type="ECO:0000313" key="3">
    <source>
        <dbReference type="Proteomes" id="UP000027222"/>
    </source>
</evidence>